<evidence type="ECO:0000313" key="2">
    <source>
        <dbReference type="EMBL" id="PFX11145.1"/>
    </source>
</evidence>
<dbReference type="EMBL" id="LSMT01003495">
    <property type="protein sequence ID" value="PFX11145.1"/>
    <property type="molecule type" value="Genomic_DNA"/>
</dbReference>
<evidence type="ECO:0000313" key="3">
    <source>
        <dbReference type="Proteomes" id="UP000225706"/>
    </source>
</evidence>
<keyword evidence="1" id="KW-0175">Coiled coil</keyword>
<dbReference type="AlphaFoldDB" id="A0A2B4R4B1"/>
<sequence length="152" mass="17911">MQAVYARVKCQENVLKEYKKHAENGTFPKRMKSMKSYPKMQCPEAQKHVHEAYHQVECTVLDEAIQEIEKNLAARKEHYQSLLQQRKSKRQVLEGMQEKTPKISHHTRVKTELIELQKKYDQLCAKLDTLSKSHKNKDILHTGEEGDRIRKV</sequence>
<gene>
    <name evidence="2" type="ORF">AWC38_SpisGene25342</name>
</gene>
<dbReference type="Proteomes" id="UP000225706">
    <property type="component" value="Unassembled WGS sequence"/>
</dbReference>
<feature type="coiled-coil region" evidence="1">
    <location>
        <begin position="65"/>
        <end position="133"/>
    </location>
</feature>
<evidence type="ECO:0000256" key="1">
    <source>
        <dbReference type="SAM" id="Coils"/>
    </source>
</evidence>
<name>A0A2B4R4B1_STYPI</name>
<reference evidence="3" key="1">
    <citation type="journal article" date="2017" name="bioRxiv">
        <title>Comparative analysis of the genomes of Stylophora pistillata and Acropora digitifera provides evidence for extensive differences between species of corals.</title>
        <authorList>
            <person name="Voolstra C.R."/>
            <person name="Li Y."/>
            <person name="Liew Y.J."/>
            <person name="Baumgarten S."/>
            <person name="Zoccola D."/>
            <person name="Flot J.-F."/>
            <person name="Tambutte S."/>
            <person name="Allemand D."/>
            <person name="Aranda M."/>
        </authorList>
    </citation>
    <scope>NUCLEOTIDE SEQUENCE [LARGE SCALE GENOMIC DNA]</scope>
</reference>
<organism evidence="2 3">
    <name type="scientific">Stylophora pistillata</name>
    <name type="common">Smooth cauliflower coral</name>
    <dbReference type="NCBI Taxonomy" id="50429"/>
    <lineage>
        <taxon>Eukaryota</taxon>
        <taxon>Metazoa</taxon>
        <taxon>Cnidaria</taxon>
        <taxon>Anthozoa</taxon>
        <taxon>Hexacorallia</taxon>
        <taxon>Scleractinia</taxon>
        <taxon>Astrocoeniina</taxon>
        <taxon>Pocilloporidae</taxon>
        <taxon>Stylophora</taxon>
    </lineage>
</organism>
<feature type="non-terminal residue" evidence="2">
    <location>
        <position position="152"/>
    </location>
</feature>
<protein>
    <submittedName>
        <fullName evidence="2">Uncharacterized protein</fullName>
    </submittedName>
</protein>
<accession>A0A2B4R4B1</accession>
<proteinExistence type="predicted"/>
<comment type="caution">
    <text evidence="2">The sequence shown here is derived from an EMBL/GenBank/DDBJ whole genome shotgun (WGS) entry which is preliminary data.</text>
</comment>
<keyword evidence="3" id="KW-1185">Reference proteome</keyword>